<dbReference type="InterPro" id="IPR007627">
    <property type="entry name" value="RNA_pol_sigma70_r2"/>
</dbReference>
<dbReference type="AlphaFoldDB" id="A0A562TV90"/>
<keyword evidence="2" id="KW-0805">Transcription regulation</keyword>
<evidence type="ECO:0000256" key="3">
    <source>
        <dbReference type="ARBA" id="ARBA00023082"/>
    </source>
</evidence>
<feature type="domain" description="RNA polymerase sigma-70 region 2" evidence="6">
    <location>
        <begin position="29"/>
        <end position="92"/>
    </location>
</feature>
<dbReference type="GO" id="GO:0016987">
    <property type="term" value="F:sigma factor activity"/>
    <property type="evidence" value="ECO:0007669"/>
    <property type="project" value="UniProtKB-KW"/>
</dbReference>
<comment type="similarity">
    <text evidence="1">Belongs to the sigma-70 factor family. ECF subfamily.</text>
</comment>
<evidence type="ECO:0000259" key="7">
    <source>
        <dbReference type="Pfam" id="PF08281"/>
    </source>
</evidence>
<dbReference type="InterPro" id="IPR014327">
    <property type="entry name" value="RNA_pol_sigma70_bacteroid"/>
</dbReference>
<dbReference type="SUPFAM" id="SSF88659">
    <property type="entry name" value="Sigma3 and sigma4 domains of RNA polymerase sigma factors"/>
    <property type="match status" value="1"/>
</dbReference>
<dbReference type="NCBIfam" id="TIGR02937">
    <property type="entry name" value="sigma70-ECF"/>
    <property type="match status" value="1"/>
</dbReference>
<evidence type="ECO:0000259" key="6">
    <source>
        <dbReference type="Pfam" id="PF04542"/>
    </source>
</evidence>
<dbReference type="OrthoDB" id="659569at2"/>
<dbReference type="Pfam" id="PF08281">
    <property type="entry name" value="Sigma70_r4_2"/>
    <property type="match status" value="1"/>
</dbReference>
<keyword evidence="9" id="KW-1185">Reference proteome</keyword>
<gene>
    <name evidence="8" type="ORF">JN11_03350</name>
</gene>
<evidence type="ECO:0000256" key="4">
    <source>
        <dbReference type="ARBA" id="ARBA00023163"/>
    </source>
</evidence>
<dbReference type="GO" id="GO:0003677">
    <property type="term" value="F:DNA binding"/>
    <property type="evidence" value="ECO:0007669"/>
    <property type="project" value="InterPro"/>
</dbReference>
<dbReference type="InterPro" id="IPR013325">
    <property type="entry name" value="RNA_pol_sigma_r2"/>
</dbReference>
<name>A0A562TV90_9SPHI</name>
<dbReference type="InterPro" id="IPR036388">
    <property type="entry name" value="WH-like_DNA-bd_sf"/>
</dbReference>
<keyword evidence="5" id="KW-0812">Transmembrane</keyword>
<dbReference type="Pfam" id="PF04542">
    <property type="entry name" value="Sigma70_r2"/>
    <property type="match status" value="1"/>
</dbReference>
<dbReference type="InterPro" id="IPR013324">
    <property type="entry name" value="RNA_pol_sigma_r3/r4-like"/>
</dbReference>
<dbReference type="RefSeq" id="WP_144914329.1">
    <property type="nucleotide sequence ID" value="NZ_VLLI01000010.1"/>
</dbReference>
<evidence type="ECO:0000313" key="8">
    <source>
        <dbReference type="EMBL" id="TWI97531.1"/>
    </source>
</evidence>
<dbReference type="Proteomes" id="UP000317010">
    <property type="component" value="Unassembled WGS sequence"/>
</dbReference>
<keyword evidence="5" id="KW-1133">Transmembrane helix</keyword>
<comment type="caution">
    <text evidence="8">The sequence shown here is derived from an EMBL/GenBank/DDBJ whole genome shotgun (WGS) entry which is preliminary data.</text>
</comment>
<organism evidence="8 9">
    <name type="scientific">Mucilaginibacter frigoritolerans</name>
    <dbReference type="NCBI Taxonomy" id="652788"/>
    <lineage>
        <taxon>Bacteria</taxon>
        <taxon>Pseudomonadati</taxon>
        <taxon>Bacteroidota</taxon>
        <taxon>Sphingobacteriia</taxon>
        <taxon>Sphingobacteriales</taxon>
        <taxon>Sphingobacteriaceae</taxon>
        <taxon>Mucilaginibacter</taxon>
    </lineage>
</organism>
<feature type="domain" description="RNA polymerase sigma factor 70 region 4 type 2" evidence="7">
    <location>
        <begin position="130"/>
        <end position="173"/>
    </location>
</feature>
<accession>A0A562TV90</accession>
<keyword evidence="5" id="KW-0472">Membrane</keyword>
<dbReference type="InterPro" id="IPR039425">
    <property type="entry name" value="RNA_pol_sigma-70-like"/>
</dbReference>
<keyword evidence="4" id="KW-0804">Transcription</keyword>
<dbReference type="PANTHER" id="PTHR43133:SF46">
    <property type="entry name" value="RNA POLYMERASE SIGMA-70 FACTOR ECF SUBFAMILY"/>
    <property type="match status" value="1"/>
</dbReference>
<dbReference type="Gene3D" id="1.10.1740.10">
    <property type="match status" value="1"/>
</dbReference>
<proteinExistence type="inferred from homology"/>
<evidence type="ECO:0000256" key="5">
    <source>
        <dbReference type="SAM" id="Phobius"/>
    </source>
</evidence>
<reference evidence="8 9" key="1">
    <citation type="submission" date="2019-07" db="EMBL/GenBank/DDBJ databases">
        <title>Genomic Encyclopedia of Archaeal and Bacterial Type Strains, Phase II (KMG-II): from individual species to whole genera.</title>
        <authorList>
            <person name="Goeker M."/>
        </authorList>
    </citation>
    <scope>NUCLEOTIDE SEQUENCE [LARGE SCALE GENOMIC DNA]</scope>
    <source>
        <strain evidence="8 9">ATCC BAA-1854</strain>
    </source>
</reference>
<keyword evidence="3" id="KW-0731">Sigma factor</keyword>
<dbReference type="EMBL" id="VLLI01000010">
    <property type="protein sequence ID" value="TWI97531.1"/>
    <property type="molecule type" value="Genomic_DNA"/>
</dbReference>
<dbReference type="Gene3D" id="1.10.10.10">
    <property type="entry name" value="Winged helix-like DNA-binding domain superfamily/Winged helix DNA-binding domain"/>
    <property type="match status" value="1"/>
</dbReference>
<dbReference type="GO" id="GO:0006352">
    <property type="term" value="P:DNA-templated transcription initiation"/>
    <property type="evidence" value="ECO:0007669"/>
    <property type="project" value="InterPro"/>
</dbReference>
<dbReference type="InterPro" id="IPR014284">
    <property type="entry name" value="RNA_pol_sigma-70_dom"/>
</dbReference>
<dbReference type="SUPFAM" id="SSF88946">
    <property type="entry name" value="Sigma2 domain of RNA polymerase sigma factors"/>
    <property type="match status" value="1"/>
</dbReference>
<protein>
    <submittedName>
        <fullName evidence="8">RNA polymerase sigma-70 factor (ECF subfamily)</fullName>
    </submittedName>
</protein>
<dbReference type="PANTHER" id="PTHR43133">
    <property type="entry name" value="RNA POLYMERASE ECF-TYPE SIGMA FACTO"/>
    <property type="match status" value="1"/>
</dbReference>
<feature type="transmembrane region" description="Helical" evidence="5">
    <location>
        <begin position="180"/>
        <end position="198"/>
    </location>
</feature>
<evidence type="ECO:0000256" key="1">
    <source>
        <dbReference type="ARBA" id="ARBA00010641"/>
    </source>
</evidence>
<evidence type="ECO:0000313" key="9">
    <source>
        <dbReference type="Proteomes" id="UP000317010"/>
    </source>
</evidence>
<dbReference type="InterPro" id="IPR013249">
    <property type="entry name" value="RNA_pol_sigma70_r4_t2"/>
</dbReference>
<dbReference type="NCBIfam" id="TIGR02985">
    <property type="entry name" value="Sig70_bacteroi1"/>
    <property type="match status" value="1"/>
</dbReference>
<evidence type="ECO:0000256" key="2">
    <source>
        <dbReference type="ARBA" id="ARBA00023015"/>
    </source>
</evidence>
<sequence>MFGYESYDDVELIILLRKGDLNAFTTIHKRYYGVLYSHAYKRLPDREEVKDILQELFTYIWNNKETIKFNINLQAYLYTAVRNKILNVFKHQKVKSDYITSFEAFLVNDQPTPDETLRIKELISIINAEVRALPPQMRLIFEMSRNANLSHLEIAEKLQISPLTVKKQVNNSLRILRVKLGTHFFMMFFLIFFLFHLLPRQF</sequence>